<dbReference type="Proteomes" id="UP000183947">
    <property type="component" value="Unassembled WGS sequence"/>
</dbReference>
<organism evidence="2 3">
    <name type="scientific">Hymenobacter psychrotolerans DSM 18569</name>
    <dbReference type="NCBI Taxonomy" id="1121959"/>
    <lineage>
        <taxon>Bacteria</taxon>
        <taxon>Pseudomonadati</taxon>
        <taxon>Bacteroidota</taxon>
        <taxon>Cytophagia</taxon>
        <taxon>Cytophagales</taxon>
        <taxon>Hymenobacteraceae</taxon>
        <taxon>Hymenobacter</taxon>
    </lineage>
</organism>
<proteinExistence type="predicted"/>
<accession>A0A1M7FLR7</accession>
<feature type="region of interest" description="Disordered" evidence="1">
    <location>
        <begin position="119"/>
        <end position="211"/>
    </location>
</feature>
<protein>
    <submittedName>
        <fullName evidence="2">Uncharacterized protein</fullName>
    </submittedName>
</protein>
<evidence type="ECO:0000313" key="2">
    <source>
        <dbReference type="EMBL" id="SHM04973.1"/>
    </source>
</evidence>
<dbReference type="AlphaFoldDB" id="A0A1M7FLR7"/>
<dbReference type="EMBL" id="FRAS01000031">
    <property type="protein sequence ID" value="SHM04973.1"/>
    <property type="molecule type" value="Genomic_DNA"/>
</dbReference>
<reference evidence="3" key="1">
    <citation type="submission" date="2016-11" db="EMBL/GenBank/DDBJ databases">
        <authorList>
            <person name="Varghese N."/>
            <person name="Submissions S."/>
        </authorList>
    </citation>
    <scope>NUCLEOTIDE SEQUENCE [LARGE SCALE GENOMIC DNA]</scope>
    <source>
        <strain evidence="3">DSM 18569</strain>
    </source>
</reference>
<feature type="compositionally biased region" description="Polar residues" evidence="1">
    <location>
        <begin position="59"/>
        <end position="70"/>
    </location>
</feature>
<feature type="compositionally biased region" description="Low complexity" evidence="1">
    <location>
        <begin position="38"/>
        <end position="58"/>
    </location>
</feature>
<keyword evidence="3" id="KW-1185">Reference proteome</keyword>
<evidence type="ECO:0000256" key="1">
    <source>
        <dbReference type="SAM" id="MobiDB-lite"/>
    </source>
</evidence>
<evidence type="ECO:0000313" key="3">
    <source>
        <dbReference type="Proteomes" id="UP000183947"/>
    </source>
</evidence>
<feature type="region of interest" description="Disordered" evidence="1">
    <location>
        <begin position="1"/>
        <end position="74"/>
    </location>
</feature>
<feature type="compositionally biased region" description="Low complexity" evidence="1">
    <location>
        <begin position="168"/>
        <end position="193"/>
    </location>
</feature>
<sequence>MYHFFPCIPMEPNQAATPGTTMGGTTPGQSQNSSQPDTGTKQTTQSSSSAGSSSQKQQPADSKNQTESAGLQQLLDQLPQGVRDFCTSSWSQIGKMSTTQKVAGAAALAGLGYLALRSGKSASPKVYDKPYRGSGKGYQSTSPADSRAGYSGGLDRQNESRAGGSYQAGSHQNSAGSSSASSSGSANKSSMANRNSGSAYDEAGSGFGGDI</sequence>
<gene>
    <name evidence="2" type="ORF">SAMN02746009_03860</name>
</gene>
<name>A0A1M7FLR7_9BACT</name>